<dbReference type="Proteomes" id="UP001172911">
    <property type="component" value="Unassembled WGS sequence"/>
</dbReference>
<keyword evidence="3 6" id="KW-0812">Transmembrane</keyword>
<dbReference type="GO" id="GO:0005886">
    <property type="term" value="C:plasma membrane"/>
    <property type="evidence" value="ECO:0007669"/>
    <property type="project" value="UniProtKB-SubCell"/>
</dbReference>
<feature type="transmembrane region" description="Helical" evidence="6">
    <location>
        <begin position="129"/>
        <end position="149"/>
    </location>
</feature>
<protein>
    <submittedName>
        <fullName evidence="8">OFA family MFS transporter</fullName>
    </submittedName>
</protein>
<evidence type="ECO:0000256" key="4">
    <source>
        <dbReference type="ARBA" id="ARBA00022989"/>
    </source>
</evidence>
<sequence length="440" mass="47154">MNKLVLDFLFAQIPQYKQGDSTEGRDKIMRETKINRWRVVVGAVLIQVCLGAIYAWSLFNQPLIEKFGWHSEDVVLTFSITIAVFAAFTILAGKVQDRIGPRWVATAGGLLLGLGLILASRATTIWELYLFYGIIGGAGIGTAYVCPLATCVKWFPDKRGLISGVAVAGFGAGSLLFKPVILFLISNFGVSETFMYLGIIYPLAIVLGAQFLILPPADYVPKGWTPPENSKAPVSNFTSGQMLKTYQFYIMWFMYLLGCVAGLMVISLAVNIGTDFVGLGPALAANAVIAIAIFNAAGRVAWGTLSDMLGRINALVVMYILTASTMFYMGTMTLGYLGFMIAVSLAGFCFGGFLALFPSLTADYYGIRNMGGNYGLVYQAYGLAAIVGPRIATSMEFASAFMIAGILSVAAAVMAFLLKPPVLAEEAGTTRIGEGSPKPS</sequence>
<feature type="transmembrane region" description="Helical" evidence="6">
    <location>
        <begin position="161"/>
        <end position="188"/>
    </location>
</feature>
<evidence type="ECO:0000256" key="1">
    <source>
        <dbReference type="ARBA" id="ARBA00004651"/>
    </source>
</evidence>
<dbReference type="InterPro" id="IPR011701">
    <property type="entry name" value="MFS"/>
</dbReference>
<feature type="domain" description="Major facilitator superfamily (MFS) profile" evidence="7">
    <location>
        <begin position="35"/>
        <end position="423"/>
    </location>
</feature>
<keyword evidence="4 6" id="KW-1133">Transmembrane helix</keyword>
<dbReference type="PANTHER" id="PTHR11360">
    <property type="entry name" value="MONOCARBOXYLATE TRANSPORTER"/>
    <property type="match status" value="1"/>
</dbReference>
<dbReference type="EMBL" id="JARPTC010000005">
    <property type="protein sequence ID" value="MDO7786436.1"/>
    <property type="molecule type" value="Genomic_DNA"/>
</dbReference>
<dbReference type="Pfam" id="PF07690">
    <property type="entry name" value="MFS_1"/>
    <property type="match status" value="1"/>
</dbReference>
<feature type="transmembrane region" description="Helical" evidence="6">
    <location>
        <begin position="397"/>
        <end position="418"/>
    </location>
</feature>
<keyword evidence="5 6" id="KW-0472">Membrane</keyword>
<dbReference type="InterPro" id="IPR050327">
    <property type="entry name" value="Proton-linked_MCT"/>
</dbReference>
<evidence type="ECO:0000313" key="8">
    <source>
        <dbReference type="EMBL" id="MDO7786436.1"/>
    </source>
</evidence>
<organism evidence="8 9">
    <name type="scientific">Desulforamulus aquiferis</name>
    <dbReference type="NCBI Taxonomy" id="1397668"/>
    <lineage>
        <taxon>Bacteria</taxon>
        <taxon>Bacillati</taxon>
        <taxon>Bacillota</taxon>
        <taxon>Clostridia</taxon>
        <taxon>Eubacteriales</taxon>
        <taxon>Peptococcaceae</taxon>
        <taxon>Desulforamulus</taxon>
    </lineage>
</organism>
<comment type="subcellular location">
    <subcellularLocation>
        <location evidence="1">Cell membrane</location>
        <topology evidence="1">Multi-pass membrane protein</topology>
    </subcellularLocation>
</comment>
<evidence type="ECO:0000256" key="5">
    <source>
        <dbReference type="ARBA" id="ARBA00023136"/>
    </source>
</evidence>
<feature type="transmembrane region" description="Helical" evidence="6">
    <location>
        <begin position="37"/>
        <end position="59"/>
    </location>
</feature>
<evidence type="ECO:0000256" key="3">
    <source>
        <dbReference type="ARBA" id="ARBA00022692"/>
    </source>
</evidence>
<dbReference type="PROSITE" id="PS50850">
    <property type="entry name" value="MFS"/>
    <property type="match status" value="1"/>
</dbReference>
<feature type="transmembrane region" description="Helical" evidence="6">
    <location>
        <begin position="103"/>
        <end position="123"/>
    </location>
</feature>
<evidence type="ECO:0000259" key="7">
    <source>
        <dbReference type="PROSITE" id="PS50850"/>
    </source>
</evidence>
<comment type="caution">
    <text evidence="8">The sequence shown here is derived from an EMBL/GenBank/DDBJ whole genome shotgun (WGS) entry which is preliminary data.</text>
</comment>
<feature type="transmembrane region" description="Helical" evidence="6">
    <location>
        <begin position="372"/>
        <end position="391"/>
    </location>
</feature>
<accession>A0AAW7ZAL0</accession>
<gene>
    <name evidence="8" type="ORF">P6N53_04275</name>
</gene>
<feature type="transmembrane region" description="Helical" evidence="6">
    <location>
        <begin position="194"/>
        <end position="214"/>
    </location>
</feature>
<evidence type="ECO:0000256" key="6">
    <source>
        <dbReference type="SAM" id="Phobius"/>
    </source>
</evidence>
<evidence type="ECO:0000256" key="2">
    <source>
        <dbReference type="ARBA" id="ARBA00022448"/>
    </source>
</evidence>
<dbReference type="Gene3D" id="1.20.1250.20">
    <property type="entry name" value="MFS general substrate transporter like domains"/>
    <property type="match status" value="2"/>
</dbReference>
<dbReference type="PANTHER" id="PTHR11360:SF317">
    <property type="entry name" value="MAJOR FACILITATOR SUPERFAMILY (MFS) PROFILE DOMAIN-CONTAINING PROTEIN-RELATED"/>
    <property type="match status" value="1"/>
</dbReference>
<proteinExistence type="predicted"/>
<dbReference type="InterPro" id="IPR036259">
    <property type="entry name" value="MFS_trans_sf"/>
</dbReference>
<keyword evidence="9" id="KW-1185">Reference proteome</keyword>
<feature type="transmembrane region" description="Helical" evidence="6">
    <location>
        <begin position="309"/>
        <end position="330"/>
    </location>
</feature>
<evidence type="ECO:0000313" key="9">
    <source>
        <dbReference type="Proteomes" id="UP001172911"/>
    </source>
</evidence>
<feature type="transmembrane region" description="Helical" evidence="6">
    <location>
        <begin position="336"/>
        <end position="360"/>
    </location>
</feature>
<dbReference type="InterPro" id="IPR020846">
    <property type="entry name" value="MFS_dom"/>
</dbReference>
<feature type="transmembrane region" description="Helical" evidence="6">
    <location>
        <begin position="276"/>
        <end position="297"/>
    </location>
</feature>
<keyword evidence="2" id="KW-0813">Transport</keyword>
<feature type="transmembrane region" description="Helical" evidence="6">
    <location>
        <begin position="249"/>
        <end position="270"/>
    </location>
</feature>
<reference evidence="8" key="2">
    <citation type="submission" date="2023-03" db="EMBL/GenBank/DDBJ databases">
        <authorList>
            <person name="Zhang Z."/>
        </authorList>
    </citation>
    <scope>NUCLEOTIDE SEQUENCE</scope>
    <source>
        <strain evidence="8">DSA</strain>
    </source>
</reference>
<name>A0AAW7ZAL0_9FIRM</name>
<dbReference type="GO" id="GO:0022857">
    <property type="term" value="F:transmembrane transporter activity"/>
    <property type="evidence" value="ECO:0007669"/>
    <property type="project" value="InterPro"/>
</dbReference>
<dbReference type="SUPFAM" id="SSF103473">
    <property type="entry name" value="MFS general substrate transporter"/>
    <property type="match status" value="1"/>
</dbReference>
<dbReference type="CDD" id="cd17353">
    <property type="entry name" value="MFS_OFA_like"/>
    <property type="match status" value="1"/>
</dbReference>
<feature type="transmembrane region" description="Helical" evidence="6">
    <location>
        <begin position="74"/>
        <end position="91"/>
    </location>
</feature>
<dbReference type="AlphaFoldDB" id="A0AAW7ZAL0"/>
<reference evidence="8" key="1">
    <citation type="journal article" date="2023" name="J. Hazard. Mater.">
        <title>Anaerobic biodegradation of pyrene and benzo[a]pyrene by a new sulfate-reducing Desulforamulus aquiferis strain DSA.</title>
        <authorList>
            <person name="Zhang Z."/>
            <person name="Sun J."/>
            <person name="Gong X."/>
            <person name="Wang C."/>
            <person name="Wang H."/>
        </authorList>
    </citation>
    <scope>NUCLEOTIDE SEQUENCE</scope>
    <source>
        <strain evidence="8">DSA</strain>
    </source>
</reference>